<dbReference type="Gene3D" id="3.30.200.20">
    <property type="entry name" value="Phosphorylase Kinase, domain 1"/>
    <property type="match status" value="1"/>
</dbReference>
<dbReference type="GO" id="GO:0043190">
    <property type="term" value="C:ATP-binding cassette (ABC) transporter complex"/>
    <property type="evidence" value="ECO:0007669"/>
    <property type="project" value="InterPro"/>
</dbReference>
<dbReference type="CDD" id="cd13639">
    <property type="entry name" value="PBP2_OpuAC_like"/>
    <property type="match status" value="1"/>
</dbReference>
<dbReference type="SUPFAM" id="SSF56112">
    <property type="entry name" value="Protein kinase-like (PK-like)"/>
    <property type="match status" value="1"/>
</dbReference>
<evidence type="ECO:0000259" key="7">
    <source>
        <dbReference type="PROSITE" id="PS50011"/>
    </source>
</evidence>
<keyword evidence="3" id="KW-0808">Transferase</keyword>
<dbReference type="EMBL" id="BSTK01000012">
    <property type="protein sequence ID" value="GLY89268.1"/>
    <property type="molecule type" value="Genomic_DNA"/>
</dbReference>
<sequence>MGEVWAAHDDGLDREVAIKILLADLDADTKLIARLRHEARTAGALQHPGITVVYDVGDHDGQPYFVMELLDGRDCGSLAAEHPDGLPLGLAADLMIQVADALAYAHDRGVVHRDIKPANLIRLNGGGVKICDFGIARYTEATTRLTVTGGALGTPAFMPPEQWRGENVDARTDLYSFGATLHTLLAGRPPFPGPSHHALMHQHLLIAPPHLHDLRPDLPAGLDGLLQRLLAKNPVDRPATAHEVRHTLQILLASAGDRVEPQVPDTTVRLSGGFMNPPEPVTALGKAPDLQRPVRRWSGRTALFGWLGGVALLAATLGIVGTGGGSGHGGGGKGKPITIGYIPWDEDIAVTQLWKTELEKRGYQVTLRQVDAGPLFAGLGQGDIDLFLDAWLPSTHADYYNKYKNKIEDIGTWYDNATLQLAVPKDDPANSVADLKGQSSRYQGRIVGIEPGAGEMKIVKNKVMPAYGLGDYKLVASSTAAMLAELNRSIQSHQPIAVTLWKPHWAYARFPIKPLADPRNAFGNGDAIHTLGRGGFAKDFPQLNGWLKKFTMSDAQLSLLEDQVVNKYKGKEAQGVAEWEKQNPAIVKKLTS</sequence>
<dbReference type="Gene3D" id="3.10.105.10">
    <property type="entry name" value="Dipeptide-binding Protein, Domain 3"/>
    <property type="match status" value="2"/>
</dbReference>
<dbReference type="GO" id="GO:0005524">
    <property type="term" value="F:ATP binding"/>
    <property type="evidence" value="ECO:0007669"/>
    <property type="project" value="UniProtKB-KW"/>
</dbReference>
<protein>
    <recommendedName>
        <fullName evidence="1">non-specific serine/threonine protein kinase</fullName>
        <ecNumber evidence="1">2.7.11.1</ecNumber>
    </recommendedName>
</protein>
<dbReference type="GO" id="GO:0004674">
    <property type="term" value="F:protein serine/threonine kinase activity"/>
    <property type="evidence" value="ECO:0007669"/>
    <property type="project" value="UniProtKB-KW"/>
</dbReference>
<dbReference type="Pfam" id="PF00069">
    <property type="entry name" value="Pkinase"/>
    <property type="match status" value="1"/>
</dbReference>
<evidence type="ECO:0000256" key="2">
    <source>
        <dbReference type="ARBA" id="ARBA00022527"/>
    </source>
</evidence>
<dbReference type="InterPro" id="IPR007210">
    <property type="entry name" value="ABC_Gly_betaine_transp_sub-bd"/>
</dbReference>
<keyword evidence="5" id="KW-0418">Kinase</keyword>
<comment type="caution">
    <text evidence="8">The sequence shown here is derived from an EMBL/GenBank/DDBJ whole genome shotgun (WGS) entry which is preliminary data.</text>
</comment>
<dbReference type="AlphaFoldDB" id="A0A9W6S900"/>
<dbReference type="Proteomes" id="UP001165074">
    <property type="component" value="Unassembled WGS sequence"/>
</dbReference>
<reference evidence="8" key="1">
    <citation type="submission" date="2023-03" db="EMBL/GenBank/DDBJ databases">
        <title>Actinoallomurus iriomotensis NBRC 103684.</title>
        <authorList>
            <person name="Ichikawa N."/>
            <person name="Sato H."/>
            <person name="Tonouchi N."/>
        </authorList>
    </citation>
    <scope>NUCLEOTIDE SEQUENCE</scope>
    <source>
        <strain evidence="8">NBRC 103684</strain>
    </source>
</reference>
<keyword evidence="9" id="KW-1185">Reference proteome</keyword>
<feature type="domain" description="Protein kinase" evidence="7">
    <location>
        <begin position="1"/>
        <end position="249"/>
    </location>
</feature>
<dbReference type="SMART" id="SM00220">
    <property type="entry name" value="S_TKc"/>
    <property type="match status" value="1"/>
</dbReference>
<dbReference type="GO" id="GO:0022857">
    <property type="term" value="F:transmembrane transporter activity"/>
    <property type="evidence" value="ECO:0007669"/>
    <property type="project" value="InterPro"/>
</dbReference>
<dbReference type="EC" id="2.7.11.1" evidence="1"/>
<evidence type="ECO:0000256" key="4">
    <source>
        <dbReference type="ARBA" id="ARBA00022741"/>
    </source>
</evidence>
<dbReference type="InterPro" id="IPR011009">
    <property type="entry name" value="Kinase-like_dom_sf"/>
</dbReference>
<dbReference type="CDD" id="cd14014">
    <property type="entry name" value="STKc_PknB_like"/>
    <property type="match status" value="1"/>
</dbReference>
<evidence type="ECO:0000256" key="5">
    <source>
        <dbReference type="ARBA" id="ARBA00022777"/>
    </source>
</evidence>
<name>A0A9W6S900_9ACTN</name>
<evidence type="ECO:0000256" key="3">
    <source>
        <dbReference type="ARBA" id="ARBA00022679"/>
    </source>
</evidence>
<dbReference type="InterPro" id="IPR000719">
    <property type="entry name" value="Prot_kinase_dom"/>
</dbReference>
<proteinExistence type="predicted"/>
<evidence type="ECO:0000256" key="1">
    <source>
        <dbReference type="ARBA" id="ARBA00012513"/>
    </source>
</evidence>
<organism evidence="8 9">
    <name type="scientific">Actinoallomurus iriomotensis</name>
    <dbReference type="NCBI Taxonomy" id="478107"/>
    <lineage>
        <taxon>Bacteria</taxon>
        <taxon>Bacillati</taxon>
        <taxon>Actinomycetota</taxon>
        <taxon>Actinomycetes</taxon>
        <taxon>Streptosporangiales</taxon>
        <taxon>Thermomonosporaceae</taxon>
        <taxon>Actinoallomurus</taxon>
    </lineage>
</organism>
<dbReference type="PANTHER" id="PTHR43289">
    <property type="entry name" value="MITOGEN-ACTIVATED PROTEIN KINASE KINASE KINASE 20-RELATED"/>
    <property type="match status" value="1"/>
</dbReference>
<dbReference type="Pfam" id="PF04069">
    <property type="entry name" value="OpuAC"/>
    <property type="match status" value="1"/>
</dbReference>
<dbReference type="SUPFAM" id="SSF53850">
    <property type="entry name" value="Periplasmic binding protein-like II"/>
    <property type="match status" value="1"/>
</dbReference>
<keyword evidence="6" id="KW-0067">ATP-binding</keyword>
<dbReference type="PROSITE" id="PS50011">
    <property type="entry name" value="PROTEIN_KINASE_DOM"/>
    <property type="match status" value="1"/>
</dbReference>
<keyword evidence="4" id="KW-0547">Nucleotide-binding</keyword>
<evidence type="ECO:0000256" key="6">
    <source>
        <dbReference type="ARBA" id="ARBA00022840"/>
    </source>
</evidence>
<evidence type="ECO:0000313" key="9">
    <source>
        <dbReference type="Proteomes" id="UP001165074"/>
    </source>
</evidence>
<evidence type="ECO:0000313" key="8">
    <source>
        <dbReference type="EMBL" id="GLY89268.1"/>
    </source>
</evidence>
<keyword evidence="2" id="KW-0723">Serine/threonine-protein kinase</keyword>
<dbReference type="Gene3D" id="3.40.190.100">
    <property type="entry name" value="Glycine betaine-binding periplasmic protein, domain 2"/>
    <property type="match status" value="1"/>
</dbReference>
<dbReference type="Gene3D" id="1.10.510.10">
    <property type="entry name" value="Transferase(Phosphotransferase) domain 1"/>
    <property type="match status" value="1"/>
</dbReference>
<dbReference type="PANTHER" id="PTHR43289:SF6">
    <property type="entry name" value="SERINE_THREONINE-PROTEIN KINASE NEKL-3"/>
    <property type="match status" value="1"/>
</dbReference>
<gene>
    <name evidence="8" type="ORF">Airi02_071970</name>
</gene>
<accession>A0A9W6S900</accession>